<dbReference type="Ensembl" id="ENSOTST00005125674.1">
    <property type="protein sequence ID" value="ENSOTSP00005138378.1"/>
    <property type="gene ID" value="ENSOTSG00005010194.2"/>
</dbReference>
<keyword evidence="3" id="KW-0687">Ribonucleoprotein</keyword>
<dbReference type="GeneTree" id="ENSGT00950000182891"/>
<name>A0AAZ3RBR9_ONCTS</name>
<keyword evidence="2" id="KW-0689">Ribosomal protein</keyword>
<dbReference type="InterPro" id="IPR000592">
    <property type="entry name" value="Ribosomal_eS27"/>
</dbReference>
<dbReference type="Proteomes" id="UP000694402">
    <property type="component" value="Unassembled WGS sequence"/>
</dbReference>
<dbReference type="GO" id="GO:0006412">
    <property type="term" value="P:translation"/>
    <property type="evidence" value="ECO:0007669"/>
    <property type="project" value="InterPro"/>
</dbReference>
<evidence type="ECO:0000256" key="4">
    <source>
        <dbReference type="SAM" id="MobiDB-lite"/>
    </source>
</evidence>
<dbReference type="AlphaFoldDB" id="A0AAZ3RBR9"/>
<sequence>MPLAKDLLHPSPEEEKRSHKKKRLVQSPNSYFMDVKCPEGQHPRVASSLLTSRLVFCRMLQDHNCVQPRPDGCAVCGLLHSSVSAHWRQSTSHRGVLIQEEAALVVLLMPP</sequence>
<dbReference type="Gene3D" id="2.20.25.100">
    <property type="entry name" value="Zn-binding ribosomal proteins"/>
    <property type="match status" value="1"/>
</dbReference>
<reference evidence="5" key="2">
    <citation type="submission" date="2025-08" db="UniProtKB">
        <authorList>
            <consortium name="Ensembl"/>
        </authorList>
    </citation>
    <scope>IDENTIFICATION</scope>
</reference>
<dbReference type="GO" id="GO:1990904">
    <property type="term" value="C:ribonucleoprotein complex"/>
    <property type="evidence" value="ECO:0007669"/>
    <property type="project" value="UniProtKB-KW"/>
</dbReference>
<keyword evidence="6" id="KW-1185">Reference proteome</keyword>
<evidence type="ECO:0000256" key="1">
    <source>
        <dbReference type="ARBA" id="ARBA00022833"/>
    </source>
</evidence>
<evidence type="ECO:0000256" key="2">
    <source>
        <dbReference type="ARBA" id="ARBA00022980"/>
    </source>
</evidence>
<feature type="region of interest" description="Disordered" evidence="4">
    <location>
        <begin position="1"/>
        <end position="24"/>
    </location>
</feature>
<feature type="compositionally biased region" description="Basic and acidic residues" evidence="4">
    <location>
        <begin position="1"/>
        <end position="17"/>
    </location>
</feature>
<dbReference type="PANTHER" id="PTHR11594">
    <property type="entry name" value="40S RIBOSOMAL PROTEIN S27"/>
    <property type="match status" value="1"/>
</dbReference>
<protein>
    <recommendedName>
        <fullName evidence="7">40S ribosomal protein S27-like</fullName>
    </recommendedName>
</protein>
<evidence type="ECO:0000313" key="5">
    <source>
        <dbReference type="Ensembl" id="ENSOTSP00005138378.1"/>
    </source>
</evidence>
<dbReference type="InterPro" id="IPR023407">
    <property type="entry name" value="Ribosomal_eS27_Zn-bd_dom_sf"/>
</dbReference>
<organism evidence="5 6">
    <name type="scientific">Oncorhynchus tshawytscha</name>
    <name type="common">Chinook salmon</name>
    <name type="synonym">Salmo tshawytscha</name>
    <dbReference type="NCBI Taxonomy" id="74940"/>
    <lineage>
        <taxon>Eukaryota</taxon>
        <taxon>Metazoa</taxon>
        <taxon>Chordata</taxon>
        <taxon>Craniata</taxon>
        <taxon>Vertebrata</taxon>
        <taxon>Euteleostomi</taxon>
        <taxon>Actinopterygii</taxon>
        <taxon>Neopterygii</taxon>
        <taxon>Teleostei</taxon>
        <taxon>Protacanthopterygii</taxon>
        <taxon>Salmoniformes</taxon>
        <taxon>Salmonidae</taxon>
        <taxon>Salmoninae</taxon>
        <taxon>Oncorhynchus</taxon>
    </lineage>
</organism>
<keyword evidence="1" id="KW-0862">Zinc</keyword>
<dbReference type="GO" id="GO:0003735">
    <property type="term" value="F:structural constituent of ribosome"/>
    <property type="evidence" value="ECO:0007669"/>
    <property type="project" value="InterPro"/>
</dbReference>
<reference evidence="5" key="3">
    <citation type="submission" date="2025-09" db="UniProtKB">
        <authorList>
            <consortium name="Ensembl"/>
        </authorList>
    </citation>
    <scope>IDENTIFICATION</scope>
</reference>
<reference evidence="6" key="1">
    <citation type="journal article" date="2018" name="PLoS ONE">
        <title>Chinook salmon (Oncorhynchus tshawytscha) genome and transcriptome.</title>
        <authorList>
            <person name="Christensen K.A."/>
            <person name="Leong J.S."/>
            <person name="Sakhrani D."/>
            <person name="Biagi C.A."/>
            <person name="Minkley D.R."/>
            <person name="Withler R.E."/>
            <person name="Rondeau E.B."/>
            <person name="Koop B.F."/>
            <person name="Devlin R.H."/>
        </authorList>
    </citation>
    <scope>NUCLEOTIDE SEQUENCE [LARGE SCALE GENOMIC DNA]</scope>
</reference>
<proteinExistence type="predicted"/>
<dbReference type="GO" id="GO:0005840">
    <property type="term" value="C:ribosome"/>
    <property type="evidence" value="ECO:0007669"/>
    <property type="project" value="UniProtKB-KW"/>
</dbReference>
<evidence type="ECO:0000313" key="6">
    <source>
        <dbReference type="Proteomes" id="UP000694402"/>
    </source>
</evidence>
<accession>A0AAZ3RBR9</accession>
<evidence type="ECO:0008006" key="7">
    <source>
        <dbReference type="Google" id="ProtNLM"/>
    </source>
</evidence>
<evidence type="ECO:0000256" key="3">
    <source>
        <dbReference type="ARBA" id="ARBA00023274"/>
    </source>
</evidence>
<gene>
    <name evidence="5" type="primary">LOC112266639</name>
</gene>